<dbReference type="EMBL" id="LNTB01000001">
    <property type="protein sequence ID" value="KSW12346.1"/>
    <property type="molecule type" value="Genomic_DNA"/>
</dbReference>
<evidence type="ECO:0000313" key="1">
    <source>
        <dbReference type="EMBL" id="KSW12346.1"/>
    </source>
</evidence>
<evidence type="ECO:0000313" key="2">
    <source>
        <dbReference type="Proteomes" id="UP000053352"/>
    </source>
</evidence>
<accession>A0A0V8RWJ4</accession>
<proteinExistence type="predicted"/>
<dbReference type="Proteomes" id="UP000053352">
    <property type="component" value="Unassembled WGS sequence"/>
</dbReference>
<gene>
    <name evidence="1" type="ORF">CF15_06290</name>
</gene>
<sequence>MSIFWERCSICGRHYPVKQCWLHSERNVCPYCCLACPERSICPKPVWFPKLRRLYARRRQEERTEAKKALEELLKRLESP</sequence>
<dbReference type="RefSeq" id="WP_058371028.1">
    <property type="nucleotide sequence ID" value="NZ_LNTB01000001.1"/>
</dbReference>
<comment type="caution">
    <text evidence="1">The sequence shown here is derived from an EMBL/GenBank/DDBJ whole genome shotgun (WGS) entry which is preliminary data.</text>
</comment>
<reference evidence="1 2" key="1">
    <citation type="submission" date="2015-11" db="EMBL/GenBank/DDBJ databases">
        <title>Genome sequence of Pyrodictium occultum PL-19, a marine hyperthermophilic archaeon isolated from Volcano, Italy.</title>
        <authorList>
            <person name="Utturkar S."/>
            <person name="Huber H."/>
            <person name="Leptihn S."/>
            <person name="Brown S."/>
            <person name="Stetter K.O."/>
            <person name="Podar M."/>
        </authorList>
    </citation>
    <scope>NUCLEOTIDE SEQUENCE [LARGE SCALE GENOMIC DNA]</scope>
    <source>
        <strain evidence="1 2">PL-19</strain>
    </source>
</reference>
<organism evidence="1 2">
    <name type="scientific">Pyrodictium occultum</name>
    <dbReference type="NCBI Taxonomy" id="2309"/>
    <lineage>
        <taxon>Archaea</taxon>
        <taxon>Thermoproteota</taxon>
        <taxon>Thermoprotei</taxon>
        <taxon>Desulfurococcales</taxon>
        <taxon>Pyrodictiaceae</taxon>
        <taxon>Pyrodictium</taxon>
    </lineage>
</organism>
<keyword evidence="2" id="KW-1185">Reference proteome</keyword>
<name>A0A0V8RWJ4_PYROC</name>
<protein>
    <submittedName>
        <fullName evidence="1">Uncharacterized protein</fullName>
    </submittedName>
</protein>
<dbReference type="AlphaFoldDB" id="A0A0V8RWJ4"/>
<dbReference type="OrthoDB" id="15052at2157"/>